<accession>A0A1F7HIK0</accession>
<name>A0A1F7HIK0_9BACT</name>
<comment type="similarity">
    <text evidence="1 8">Belongs to the TRAFAC class translation factor GTPase superfamily. Classic translation factor GTPase family. IF-2 subfamily.</text>
</comment>
<dbReference type="Pfam" id="PF11987">
    <property type="entry name" value="IF-2"/>
    <property type="match status" value="1"/>
</dbReference>
<gene>
    <name evidence="10" type="ORF">A3F29_02345</name>
</gene>
<dbReference type="Gene3D" id="3.40.50.10050">
    <property type="entry name" value="Translation initiation factor IF- 2, domain 3"/>
    <property type="match status" value="1"/>
</dbReference>
<dbReference type="Pfam" id="PF00009">
    <property type="entry name" value="GTP_EFTU"/>
    <property type="match status" value="1"/>
</dbReference>
<dbReference type="FunFam" id="3.40.50.300:FF:000019">
    <property type="entry name" value="Translation initiation factor IF-2"/>
    <property type="match status" value="1"/>
</dbReference>
<dbReference type="GO" id="GO:0003743">
    <property type="term" value="F:translation initiation factor activity"/>
    <property type="evidence" value="ECO:0007669"/>
    <property type="project" value="UniProtKB-UniRule"/>
</dbReference>
<dbReference type="CDD" id="cd01887">
    <property type="entry name" value="IF2_eIF5B"/>
    <property type="match status" value="1"/>
</dbReference>
<comment type="function">
    <text evidence="8">One of the essential components for the initiation of protein synthesis. Protects formylmethionyl-tRNA from spontaneous hydrolysis and promotes its binding to the 30S ribosomal subunits. Also involved in the hydrolysis of GTP during the formation of the 70S ribosomal complex.</text>
</comment>
<proteinExistence type="inferred from homology"/>
<dbReference type="Proteomes" id="UP000177199">
    <property type="component" value="Unassembled WGS sequence"/>
</dbReference>
<evidence type="ECO:0000256" key="7">
    <source>
        <dbReference type="NCBIfam" id="TIGR00487"/>
    </source>
</evidence>
<keyword evidence="6" id="KW-0342">GTP-binding</keyword>
<dbReference type="InterPro" id="IPR000178">
    <property type="entry name" value="TF_IF2_bacterial-like"/>
</dbReference>
<comment type="caution">
    <text evidence="10">The sequence shown here is derived from an EMBL/GenBank/DDBJ whole genome shotgun (WGS) entry which is preliminary data.</text>
</comment>
<keyword evidence="5 8" id="KW-0648">Protein biosynthesis</keyword>
<evidence type="ECO:0000256" key="3">
    <source>
        <dbReference type="ARBA" id="ARBA00022540"/>
    </source>
</evidence>
<dbReference type="InterPro" id="IPR005225">
    <property type="entry name" value="Small_GTP-bd"/>
</dbReference>
<organism evidence="10 11">
    <name type="scientific">Candidatus Roizmanbacteria bacterium RIFCSPHIGHO2_12_FULL_33_9</name>
    <dbReference type="NCBI Taxonomy" id="1802045"/>
    <lineage>
        <taxon>Bacteria</taxon>
        <taxon>Candidatus Roizmaniibacteriota</taxon>
    </lineage>
</organism>
<reference evidence="10 11" key="1">
    <citation type="journal article" date="2016" name="Nat. Commun.">
        <title>Thousands of microbial genomes shed light on interconnected biogeochemical processes in an aquifer system.</title>
        <authorList>
            <person name="Anantharaman K."/>
            <person name="Brown C.T."/>
            <person name="Hug L.A."/>
            <person name="Sharon I."/>
            <person name="Castelle C.J."/>
            <person name="Probst A.J."/>
            <person name="Thomas B.C."/>
            <person name="Singh A."/>
            <person name="Wilkins M.J."/>
            <person name="Karaoz U."/>
            <person name="Brodie E.L."/>
            <person name="Williams K.H."/>
            <person name="Hubbard S.S."/>
            <person name="Banfield J.F."/>
        </authorList>
    </citation>
    <scope>NUCLEOTIDE SEQUENCE [LARGE SCALE GENOMIC DNA]</scope>
</reference>
<dbReference type="InterPro" id="IPR015760">
    <property type="entry name" value="TIF_IF2"/>
</dbReference>
<dbReference type="SUPFAM" id="SSF52540">
    <property type="entry name" value="P-loop containing nucleoside triphosphate hydrolases"/>
    <property type="match status" value="1"/>
</dbReference>
<dbReference type="GO" id="GO:0005737">
    <property type="term" value="C:cytoplasm"/>
    <property type="evidence" value="ECO:0007669"/>
    <property type="project" value="UniProtKB-UniRule"/>
</dbReference>
<dbReference type="NCBIfam" id="TIGR00231">
    <property type="entry name" value="small_GTP"/>
    <property type="match status" value="1"/>
</dbReference>
<dbReference type="AlphaFoldDB" id="A0A1F7HIK0"/>
<dbReference type="InterPro" id="IPR009000">
    <property type="entry name" value="Transl_B-barrel_sf"/>
</dbReference>
<dbReference type="InterPro" id="IPR000795">
    <property type="entry name" value="T_Tr_GTP-bd_dom"/>
</dbReference>
<dbReference type="PANTHER" id="PTHR43381">
    <property type="entry name" value="TRANSLATION INITIATION FACTOR IF-2-RELATED"/>
    <property type="match status" value="1"/>
</dbReference>
<protein>
    <recommendedName>
        <fullName evidence="2 7">Translation initiation factor IF-2</fullName>
    </recommendedName>
</protein>
<keyword evidence="4" id="KW-0547">Nucleotide-binding</keyword>
<dbReference type="GO" id="GO:0005525">
    <property type="term" value="F:GTP binding"/>
    <property type="evidence" value="ECO:0007669"/>
    <property type="project" value="UniProtKB-KW"/>
</dbReference>
<evidence type="ECO:0000313" key="10">
    <source>
        <dbReference type="EMBL" id="OGK30915.1"/>
    </source>
</evidence>
<dbReference type="InterPro" id="IPR023115">
    <property type="entry name" value="TIF_IF2_dom3"/>
</dbReference>
<dbReference type="GO" id="GO:0003924">
    <property type="term" value="F:GTPase activity"/>
    <property type="evidence" value="ECO:0007669"/>
    <property type="project" value="InterPro"/>
</dbReference>
<feature type="domain" description="Tr-type G" evidence="9">
    <location>
        <begin position="3"/>
        <end position="177"/>
    </location>
</feature>
<dbReference type="PRINTS" id="PR00315">
    <property type="entry name" value="ELONGATNFCT"/>
</dbReference>
<dbReference type="InterPro" id="IPR053905">
    <property type="entry name" value="EF-G-like_DII"/>
</dbReference>
<dbReference type="FunFam" id="3.40.50.10050:FF:000001">
    <property type="entry name" value="Translation initiation factor IF-2"/>
    <property type="match status" value="1"/>
</dbReference>
<dbReference type="PANTHER" id="PTHR43381:SF4">
    <property type="entry name" value="EUKARYOTIC TRANSLATION INITIATION FACTOR 5B"/>
    <property type="match status" value="1"/>
</dbReference>
<evidence type="ECO:0000313" key="11">
    <source>
        <dbReference type="Proteomes" id="UP000177199"/>
    </source>
</evidence>
<dbReference type="EMBL" id="MFZV01000039">
    <property type="protein sequence ID" value="OGK30915.1"/>
    <property type="molecule type" value="Genomic_DNA"/>
</dbReference>
<sequence>MKNRPPIVAILGHVDHGKTTLLDFIRKSKLAEKEHGKITQSIGAYEIKTGIKGYNTDRITFIDTPGHEAFSKLRSRGANVADFAILLIDAKDSVMPQTEESISHIKNAGIPFIIVLNKIDLKDARPEKVKTDLLKYDVMVEDKGGKVPTVNISAKEGKGISELLEAILLISSEMNLKYDDKTQPIAYIIETKKDRRGNVVSSIIKQGELKVGDTVYSSGQKTKIRSLFNDMNKSVRSVLPSSPFELLGFNELPQVGSEIRTSDQKLTEKVADTISQKRTLKIEELLEKNKGKKLNVILKADSKGSLEAINDALAKKGNIEIVMQGIGTVQKSDVFLATSSKSIILAFNIDIESEAQDVAKNEKIIIKNFNIIYELLDELEEVSDLMTQKDMIEKDLKGESVVLASFMIHDKLVYGVKVTKGKINLGDNIQIVRNNNLIAKTKLSSLQIRSKAVKEVKKGQESGIMIIPSVDIKVGDVLKYSL</sequence>
<evidence type="ECO:0000256" key="4">
    <source>
        <dbReference type="ARBA" id="ARBA00022741"/>
    </source>
</evidence>
<dbReference type="SUPFAM" id="SSF50447">
    <property type="entry name" value="Translation proteins"/>
    <property type="match status" value="2"/>
</dbReference>
<dbReference type="InterPro" id="IPR036925">
    <property type="entry name" value="TIF_IF2_dom3_sf"/>
</dbReference>
<evidence type="ECO:0000256" key="5">
    <source>
        <dbReference type="ARBA" id="ARBA00022917"/>
    </source>
</evidence>
<evidence type="ECO:0000256" key="8">
    <source>
        <dbReference type="RuleBase" id="RU000644"/>
    </source>
</evidence>
<evidence type="ECO:0000256" key="1">
    <source>
        <dbReference type="ARBA" id="ARBA00007733"/>
    </source>
</evidence>
<dbReference type="SUPFAM" id="SSF52156">
    <property type="entry name" value="Initiation factor IF2/eIF5b, domain 3"/>
    <property type="match status" value="1"/>
</dbReference>
<dbReference type="Gene3D" id="2.40.30.10">
    <property type="entry name" value="Translation factors"/>
    <property type="match status" value="2"/>
</dbReference>
<dbReference type="Pfam" id="PF22042">
    <property type="entry name" value="EF-G_D2"/>
    <property type="match status" value="1"/>
</dbReference>
<dbReference type="NCBIfam" id="TIGR00487">
    <property type="entry name" value="IF-2"/>
    <property type="match status" value="1"/>
</dbReference>
<keyword evidence="3 8" id="KW-0396">Initiation factor</keyword>
<evidence type="ECO:0000256" key="6">
    <source>
        <dbReference type="ARBA" id="ARBA00023134"/>
    </source>
</evidence>
<evidence type="ECO:0000256" key="2">
    <source>
        <dbReference type="ARBA" id="ARBA00020675"/>
    </source>
</evidence>
<evidence type="ECO:0000259" key="9">
    <source>
        <dbReference type="PROSITE" id="PS51722"/>
    </source>
</evidence>
<dbReference type="InterPro" id="IPR027417">
    <property type="entry name" value="P-loop_NTPase"/>
</dbReference>
<dbReference type="Gene3D" id="3.40.50.300">
    <property type="entry name" value="P-loop containing nucleotide triphosphate hydrolases"/>
    <property type="match status" value="1"/>
</dbReference>
<dbReference type="PROSITE" id="PS51722">
    <property type="entry name" value="G_TR_2"/>
    <property type="match status" value="1"/>
</dbReference>